<keyword evidence="1" id="KW-0812">Transmembrane</keyword>
<keyword evidence="1" id="KW-1133">Transmembrane helix</keyword>
<reference evidence="2 3" key="1">
    <citation type="submission" date="2021-01" db="EMBL/GenBank/DDBJ databases">
        <title>Identification and Characterization of Corynebacterium sp.</title>
        <authorList>
            <person name="Luo Q."/>
            <person name="Qu P."/>
            <person name="Chen Q."/>
        </authorList>
    </citation>
    <scope>NUCLEOTIDE SEQUENCE [LARGE SCALE GENOMIC DNA]</scope>
    <source>
        <strain evidence="2 3">MC-18</strain>
    </source>
</reference>
<dbReference type="AlphaFoldDB" id="A0AAW5HVQ6"/>
<dbReference type="Proteomes" id="UP001205920">
    <property type="component" value="Unassembled WGS sequence"/>
</dbReference>
<keyword evidence="1" id="KW-0472">Membrane</keyword>
<keyword evidence="3" id="KW-1185">Reference proteome</keyword>
<accession>A0AAW5HVQ6</accession>
<evidence type="ECO:0000313" key="3">
    <source>
        <dbReference type="Proteomes" id="UP001205920"/>
    </source>
</evidence>
<comment type="caution">
    <text evidence="2">The sequence shown here is derived from an EMBL/GenBank/DDBJ whole genome shotgun (WGS) entry which is preliminary data.</text>
</comment>
<name>A0AAW5HVQ6_9CORY</name>
<dbReference type="RefSeq" id="WP_145945272.1">
    <property type="nucleotide sequence ID" value="NZ_JAEUWV010000016.1"/>
</dbReference>
<dbReference type="EMBL" id="JAEUWV010000016">
    <property type="protein sequence ID" value="MCO6395130.1"/>
    <property type="molecule type" value="Genomic_DNA"/>
</dbReference>
<organism evidence="2 3">
    <name type="scientific">Corynebacterium lipophilum</name>
    <dbReference type="NCBI Taxonomy" id="2804918"/>
    <lineage>
        <taxon>Bacteria</taxon>
        <taxon>Bacillati</taxon>
        <taxon>Actinomycetota</taxon>
        <taxon>Actinomycetes</taxon>
        <taxon>Mycobacteriales</taxon>
        <taxon>Corynebacteriaceae</taxon>
        <taxon>Corynebacterium</taxon>
    </lineage>
</organism>
<evidence type="ECO:0000313" key="2">
    <source>
        <dbReference type="EMBL" id="MCO6395130.1"/>
    </source>
</evidence>
<proteinExistence type="predicted"/>
<evidence type="ECO:0000256" key="1">
    <source>
        <dbReference type="SAM" id="Phobius"/>
    </source>
</evidence>
<gene>
    <name evidence="2" type="ORF">JMN37_09140</name>
</gene>
<feature type="transmembrane region" description="Helical" evidence="1">
    <location>
        <begin position="81"/>
        <end position="101"/>
    </location>
</feature>
<protein>
    <submittedName>
        <fullName evidence="2">Uncharacterized protein</fullName>
    </submittedName>
</protein>
<sequence length="114" mass="12118">MFDFADTMGYVFKHRELSGEMYEAIVWGVTSEEKAAKCRELRKSPVQPAIGEPICPSQAYTSADVALAKYASTFAKGSPILALRIAVAVLAALGGAVYAAGPQLAAWGVPVPWL</sequence>